<dbReference type="EMBL" id="JABBGA010000001">
    <property type="protein sequence ID" value="NML24584.1"/>
    <property type="molecule type" value="Genomic_DNA"/>
</dbReference>
<reference evidence="4 5" key="1">
    <citation type="submission" date="2020-04" db="EMBL/GenBank/DDBJ databases">
        <title>Zoogloea sp. G-4-1-14 isolated from soil.</title>
        <authorList>
            <person name="Dahal R.H."/>
        </authorList>
    </citation>
    <scope>NUCLEOTIDE SEQUENCE [LARGE SCALE GENOMIC DNA]</scope>
    <source>
        <strain evidence="4 5">G-4-1-14</strain>
    </source>
</reference>
<sequence length="184" mass="19910">MTDPVYGQPGGASKPAVSTSAPLAFDPADLAQGVRVTQADFARMTGVSRQTVSQWVKLGKIKTVFPDGRLDPVRAAREVIRNTNPAKLRAKVFKVAAEDAQALRIRLADLERRHAEALRVHRGLIQALEDAGMPGFQVEYLLWLAQEGLRHGDPDPEDEAPAPDGLPLFDPASLAQTADKEPDA</sequence>
<evidence type="ECO:0000313" key="5">
    <source>
        <dbReference type="Proteomes" id="UP000580043"/>
    </source>
</evidence>
<dbReference type="GO" id="GO:0003677">
    <property type="term" value="F:DNA binding"/>
    <property type="evidence" value="ECO:0007669"/>
    <property type="project" value="InterPro"/>
</dbReference>
<evidence type="ECO:0000259" key="3">
    <source>
        <dbReference type="PROSITE" id="PS50943"/>
    </source>
</evidence>
<dbReference type="PROSITE" id="PS50943">
    <property type="entry name" value="HTH_CROC1"/>
    <property type="match status" value="1"/>
</dbReference>
<protein>
    <submittedName>
        <fullName evidence="4">Helix-turn-helix transcriptional regulator</fullName>
    </submittedName>
</protein>
<dbReference type="AlphaFoldDB" id="A0A848FZT5"/>
<evidence type="ECO:0000256" key="2">
    <source>
        <dbReference type="SAM" id="MobiDB-lite"/>
    </source>
</evidence>
<feature type="region of interest" description="Disordered" evidence="2">
    <location>
        <begin position="150"/>
        <end position="184"/>
    </location>
</feature>
<evidence type="ECO:0000313" key="4">
    <source>
        <dbReference type="EMBL" id="NML24584.1"/>
    </source>
</evidence>
<feature type="coiled-coil region" evidence="1">
    <location>
        <begin position="93"/>
        <end position="120"/>
    </location>
</feature>
<dbReference type="InterPro" id="IPR010982">
    <property type="entry name" value="Lambda_DNA-bd_dom_sf"/>
</dbReference>
<dbReference type="Proteomes" id="UP000580043">
    <property type="component" value="Unassembled WGS sequence"/>
</dbReference>
<proteinExistence type="predicted"/>
<accession>A0A848FZT5</accession>
<gene>
    <name evidence="4" type="ORF">HHL15_02415</name>
</gene>
<dbReference type="Gene3D" id="1.10.260.40">
    <property type="entry name" value="lambda repressor-like DNA-binding domains"/>
    <property type="match status" value="1"/>
</dbReference>
<comment type="caution">
    <text evidence="4">The sequence shown here is derived from an EMBL/GenBank/DDBJ whole genome shotgun (WGS) entry which is preliminary data.</text>
</comment>
<keyword evidence="1" id="KW-0175">Coiled coil</keyword>
<dbReference type="InterPro" id="IPR001387">
    <property type="entry name" value="Cro/C1-type_HTH"/>
</dbReference>
<organism evidence="4 5">
    <name type="scientific">Zoogloea dura</name>
    <dbReference type="NCBI Taxonomy" id="2728840"/>
    <lineage>
        <taxon>Bacteria</taxon>
        <taxon>Pseudomonadati</taxon>
        <taxon>Pseudomonadota</taxon>
        <taxon>Betaproteobacteria</taxon>
        <taxon>Rhodocyclales</taxon>
        <taxon>Zoogloeaceae</taxon>
        <taxon>Zoogloea</taxon>
    </lineage>
</organism>
<feature type="domain" description="HTH cro/C1-type" evidence="3">
    <location>
        <begin position="37"/>
        <end position="55"/>
    </location>
</feature>
<keyword evidence="5" id="KW-1185">Reference proteome</keyword>
<name>A0A848FZT5_9RHOO</name>
<evidence type="ECO:0000256" key="1">
    <source>
        <dbReference type="SAM" id="Coils"/>
    </source>
</evidence>
<dbReference type="RefSeq" id="WP_169144200.1">
    <property type="nucleotide sequence ID" value="NZ_JABBGA010000001.1"/>
</dbReference>